<accession>A0A1Y2FDN8</accession>
<name>A0A1Y2FDN8_PROLT</name>
<comment type="caution">
    <text evidence="1">The sequence shown here is derived from an EMBL/GenBank/DDBJ whole genome shotgun (WGS) entry which is preliminary data.</text>
</comment>
<dbReference type="Gene3D" id="1.25.40.10">
    <property type="entry name" value="Tetratricopeptide repeat domain"/>
    <property type="match status" value="2"/>
</dbReference>
<dbReference type="GeneID" id="63785984"/>
<dbReference type="STRING" id="56484.A0A1Y2FDN8"/>
<proteinExistence type="predicted"/>
<sequence length="339" mass="38719">MVDSSEEVLGVLQDMDDAGVKATPITHRLAISSMLKRDDTVAAIELAQVMEQSEGRLDAMIMVNLLKSVCRKGQHDAALKFLRDSLKSSEVDVTLNDSYLRIYHALIEGMMDIGRVRDAENLMEEMCAVCQPIIKTWQLMIEGYIKANRLADAAKAFSVIVEQPLLRKRSESGDRRIDNIIASLVHAFLQKDMYHEAERLVSQCVEHGDWRGTNTKIWRHFIEYLCSPAVGRTEDAWDLFRFQVGKIPSAQQHFLYKDMLEFGCLNLSDTQAASTLLAEIKEKSIVFEQYESAWFMHLAMQHGDRLLAEEILESIEKQLKERGERKGPRLIGTIERWSL</sequence>
<dbReference type="Pfam" id="PF01535">
    <property type="entry name" value="PPR"/>
    <property type="match status" value="1"/>
</dbReference>
<organism evidence="1 2">
    <name type="scientific">Protomyces lactucae-debilis</name>
    <dbReference type="NCBI Taxonomy" id="2754530"/>
    <lineage>
        <taxon>Eukaryota</taxon>
        <taxon>Fungi</taxon>
        <taxon>Dikarya</taxon>
        <taxon>Ascomycota</taxon>
        <taxon>Taphrinomycotina</taxon>
        <taxon>Taphrinomycetes</taxon>
        <taxon>Taphrinales</taxon>
        <taxon>Protomycetaceae</taxon>
        <taxon>Protomyces</taxon>
    </lineage>
</organism>
<dbReference type="PANTHER" id="PTHR45613:SF9">
    <property type="entry name" value="MITOCHONDRIAL GROUP I INTRON SPLICING FACTOR CCM1"/>
    <property type="match status" value="1"/>
</dbReference>
<dbReference type="InterPro" id="IPR002885">
    <property type="entry name" value="PPR_rpt"/>
</dbReference>
<evidence type="ECO:0000313" key="2">
    <source>
        <dbReference type="Proteomes" id="UP000193685"/>
    </source>
</evidence>
<keyword evidence="2" id="KW-1185">Reference proteome</keyword>
<dbReference type="AlphaFoldDB" id="A0A1Y2FDN8"/>
<dbReference type="PANTHER" id="PTHR45613">
    <property type="entry name" value="PENTATRICOPEPTIDE REPEAT-CONTAINING PROTEIN"/>
    <property type="match status" value="1"/>
</dbReference>
<dbReference type="EMBL" id="MCFI01000010">
    <property type="protein sequence ID" value="ORY82038.1"/>
    <property type="molecule type" value="Genomic_DNA"/>
</dbReference>
<protein>
    <recommendedName>
        <fullName evidence="3">Pentacotripeptide-repeat region of PRORP domain-containing protein</fullName>
    </recommendedName>
</protein>
<evidence type="ECO:0008006" key="3">
    <source>
        <dbReference type="Google" id="ProtNLM"/>
    </source>
</evidence>
<dbReference type="RefSeq" id="XP_040725172.1">
    <property type="nucleotide sequence ID" value="XM_040869385.1"/>
</dbReference>
<dbReference type="InterPro" id="IPR011990">
    <property type="entry name" value="TPR-like_helical_dom_sf"/>
</dbReference>
<gene>
    <name evidence="1" type="ORF">BCR37DRAFT_379957</name>
</gene>
<dbReference type="OrthoDB" id="185373at2759"/>
<dbReference type="Proteomes" id="UP000193685">
    <property type="component" value="Unassembled WGS sequence"/>
</dbReference>
<dbReference type="GO" id="GO:0005739">
    <property type="term" value="C:mitochondrion"/>
    <property type="evidence" value="ECO:0007669"/>
    <property type="project" value="UniProtKB-ARBA"/>
</dbReference>
<evidence type="ECO:0000313" key="1">
    <source>
        <dbReference type="EMBL" id="ORY82038.1"/>
    </source>
</evidence>
<reference evidence="1 2" key="1">
    <citation type="submission" date="2016-07" db="EMBL/GenBank/DDBJ databases">
        <title>Pervasive Adenine N6-methylation of Active Genes in Fungi.</title>
        <authorList>
            <consortium name="DOE Joint Genome Institute"/>
            <person name="Mondo S.J."/>
            <person name="Dannebaum R.O."/>
            <person name="Kuo R.C."/>
            <person name="Labutti K."/>
            <person name="Haridas S."/>
            <person name="Kuo A."/>
            <person name="Salamov A."/>
            <person name="Ahrendt S.R."/>
            <person name="Lipzen A."/>
            <person name="Sullivan W."/>
            <person name="Andreopoulos W.B."/>
            <person name="Clum A."/>
            <person name="Lindquist E."/>
            <person name="Daum C."/>
            <person name="Ramamoorthy G.K."/>
            <person name="Gryganskyi A."/>
            <person name="Culley D."/>
            <person name="Magnuson J.K."/>
            <person name="James T.Y."/>
            <person name="O'Malley M.A."/>
            <person name="Stajich J.E."/>
            <person name="Spatafora J.W."/>
            <person name="Visel A."/>
            <person name="Grigoriev I.V."/>
        </authorList>
    </citation>
    <scope>NUCLEOTIDE SEQUENCE [LARGE SCALE GENOMIC DNA]</scope>
    <source>
        <strain evidence="1 2">12-1054</strain>
    </source>
</reference>